<dbReference type="RefSeq" id="WP_015929220.1">
    <property type="nucleotide sequence ID" value="NC_011894.1"/>
</dbReference>
<protein>
    <submittedName>
        <fullName evidence="2">Methyltransferase type 11</fullName>
    </submittedName>
</protein>
<dbReference type="KEGG" id="mno:Mnod_2577"/>
<dbReference type="Proteomes" id="UP000008207">
    <property type="component" value="Chromosome"/>
</dbReference>
<dbReference type="SUPFAM" id="SSF53335">
    <property type="entry name" value="S-adenosyl-L-methionine-dependent methyltransferases"/>
    <property type="match status" value="1"/>
</dbReference>
<dbReference type="PANTHER" id="PTHR42912">
    <property type="entry name" value="METHYLTRANSFERASE"/>
    <property type="match status" value="1"/>
</dbReference>
<dbReference type="GO" id="GO:0032259">
    <property type="term" value="P:methylation"/>
    <property type="evidence" value="ECO:0007669"/>
    <property type="project" value="UniProtKB-KW"/>
</dbReference>
<keyword evidence="2" id="KW-0808">Transferase</keyword>
<dbReference type="InterPro" id="IPR050508">
    <property type="entry name" value="Methyltransf_Superfamily"/>
</dbReference>
<keyword evidence="3" id="KW-1185">Reference proteome</keyword>
<gene>
    <name evidence="2" type="ordered locus">Mnod_2577</name>
</gene>
<dbReference type="Pfam" id="PF08241">
    <property type="entry name" value="Methyltransf_11"/>
    <property type="match status" value="1"/>
</dbReference>
<evidence type="ECO:0000259" key="1">
    <source>
        <dbReference type="Pfam" id="PF08241"/>
    </source>
</evidence>
<dbReference type="EMBL" id="CP001349">
    <property type="protein sequence ID" value="ACL57541.1"/>
    <property type="molecule type" value="Genomic_DNA"/>
</dbReference>
<dbReference type="eggNOG" id="COG2226">
    <property type="taxonomic scope" value="Bacteria"/>
</dbReference>
<dbReference type="GO" id="GO:0008757">
    <property type="term" value="F:S-adenosylmethionine-dependent methyltransferase activity"/>
    <property type="evidence" value="ECO:0007669"/>
    <property type="project" value="InterPro"/>
</dbReference>
<dbReference type="OrthoDB" id="9777830at2"/>
<reference evidence="2 3" key="1">
    <citation type="submission" date="2009-01" db="EMBL/GenBank/DDBJ databases">
        <title>Complete sequence of chromosome of Methylobacterium nodulans ORS 2060.</title>
        <authorList>
            <consortium name="US DOE Joint Genome Institute"/>
            <person name="Lucas S."/>
            <person name="Copeland A."/>
            <person name="Lapidus A."/>
            <person name="Glavina del Rio T."/>
            <person name="Dalin E."/>
            <person name="Tice H."/>
            <person name="Bruce D."/>
            <person name="Goodwin L."/>
            <person name="Pitluck S."/>
            <person name="Sims D."/>
            <person name="Brettin T."/>
            <person name="Detter J.C."/>
            <person name="Han C."/>
            <person name="Larimer F."/>
            <person name="Land M."/>
            <person name="Hauser L."/>
            <person name="Kyrpides N."/>
            <person name="Ivanova N."/>
            <person name="Marx C.J."/>
            <person name="Richardson P."/>
        </authorList>
    </citation>
    <scope>NUCLEOTIDE SEQUENCE [LARGE SCALE GENOMIC DNA]</scope>
    <source>
        <strain evidence="3">LMG 21967 / CNCM I-2342 / ORS 2060</strain>
    </source>
</reference>
<dbReference type="HOGENOM" id="CLU_1223917_0_0_5"/>
<keyword evidence="2" id="KW-0489">Methyltransferase</keyword>
<dbReference type="Gene3D" id="3.40.50.150">
    <property type="entry name" value="Vaccinia Virus protein VP39"/>
    <property type="match status" value="1"/>
</dbReference>
<dbReference type="STRING" id="460265.Mnod_2577"/>
<evidence type="ECO:0000313" key="3">
    <source>
        <dbReference type="Proteomes" id="UP000008207"/>
    </source>
</evidence>
<dbReference type="AlphaFoldDB" id="B8IDZ5"/>
<accession>B8IDZ5</accession>
<dbReference type="InterPro" id="IPR013216">
    <property type="entry name" value="Methyltransf_11"/>
</dbReference>
<sequence>MSEAFDAYSVSYEDVVQNSVGFSGLEHKFFLKAKIMVLSKLFSTHFSDKLPELLDVGCGVGLMHPLILPYLSRLAGADTSREAVDRARHDNPGVDYRHCSKGNLPWPSASFDAVLAVCVIHHVPPSERDNLVAEMRRVTRPGGLVIMIEHNPWNPLTRLAVARCPFDHDAELLDASHAKNLLRNASLHSIESEHFLLFPSLSPLACRIQSIFKQIPAGAQYLAAGRR</sequence>
<name>B8IDZ5_METNO</name>
<proteinExistence type="predicted"/>
<organism evidence="2 3">
    <name type="scientific">Methylobacterium nodulans (strain LMG 21967 / CNCM I-2342 / ORS 2060)</name>
    <dbReference type="NCBI Taxonomy" id="460265"/>
    <lineage>
        <taxon>Bacteria</taxon>
        <taxon>Pseudomonadati</taxon>
        <taxon>Pseudomonadota</taxon>
        <taxon>Alphaproteobacteria</taxon>
        <taxon>Hyphomicrobiales</taxon>
        <taxon>Methylobacteriaceae</taxon>
        <taxon>Methylobacterium</taxon>
    </lineage>
</organism>
<dbReference type="InterPro" id="IPR029063">
    <property type="entry name" value="SAM-dependent_MTases_sf"/>
</dbReference>
<dbReference type="PANTHER" id="PTHR42912:SF80">
    <property type="entry name" value="METHYLTRANSFERASE DOMAIN-CONTAINING PROTEIN"/>
    <property type="match status" value="1"/>
</dbReference>
<evidence type="ECO:0000313" key="2">
    <source>
        <dbReference type="EMBL" id="ACL57541.1"/>
    </source>
</evidence>
<feature type="domain" description="Methyltransferase type 11" evidence="1">
    <location>
        <begin position="54"/>
        <end position="147"/>
    </location>
</feature>
<dbReference type="CDD" id="cd02440">
    <property type="entry name" value="AdoMet_MTases"/>
    <property type="match status" value="1"/>
</dbReference>